<accession>A0A4Q1ASE8</accession>
<evidence type="ECO:0000313" key="2">
    <source>
        <dbReference type="EMBL" id="RXK11492.1"/>
    </source>
</evidence>
<dbReference type="Pfam" id="PF03929">
    <property type="entry name" value="PepSY_TM"/>
    <property type="match status" value="1"/>
</dbReference>
<sequence length="524" mass="59654">MEKSKLFKQRLFRLHIAAGISFSIIMYLAIFFGVFAILLPYIKTWEKPSRYIEKVDITKIDYNPMINQVLEDPNFPKNNILVTLPGNMGDPALSISHRFTKAVAFNPKTQEKIANEDKTQSHLADFLNELHYGQPLKIIGRLIFGFVAVGTLSLIITGLILITIMKFKNKSKNQQAVFSKIHVKIFTWAFLPFLLITISGAVMNVGLISAGPMSQILTKGEAKAIDGVVGTVLFPQSKPIEKINEKAVMLPLNVLLTKAKEINPQLDLKQVQLINWNDKSARVEIIGYNPYKPFLNGGIFNKPTITLSAVTGDLIKNKKVMDNIWPVFVAEGLFFLHFLFGIDIVSRIIVALLMTLCAIAIGFGVMLWLEKKAKKYENKITFYHWVGKLSLASMIGVLPATAVLFLLQWSLPFNLEDRVLWQQGIFYNVWLFTLFWSFYRINSYQASKEFFFSAGVIFILSVFINTLNSNFTPFELIQQGMINIFNVNLCLFLFGVLLIYIGKKLPKERKEAKVFWPKNKKELK</sequence>
<evidence type="ECO:0000256" key="1">
    <source>
        <dbReference type="SAM" id="Phobius"/>
    </source>
</evidence>
<protein>
    <submittedName>
        <fullName evidence="2">Peptidase</fullName>
    </submittedName>
</protein>
<feature type="transmembrane region" description="Helical" evidence="1">
    <location>
        <begin position="324"/>
        <end position="342"/>
    </location>
</feature>
<feature type="transmembrane region" description="Helical" evidence="1">
    <location>
        <begin position="20"/>
        <end position="42"/>
    </location>
</feature>
<feature type="transmembrane region" description="Helical" evidence="1">
    <location>
        <begin position="419"/>
        <end position="438"/>
    </location>
</feature>
<keyword evidence="3" id="KW-1185">Reference proteome</keyword>
<dbReference type="OrthoDB" id="5347493at2"/>
<organism evidence="2 3">
    <name type="scientific">Halarcobacter mediterraneus</name>
    <dbReference type="NCBI Taxonomy" id="2023153"/>
    <lineage>
        <taxon>Bacteria</taxon>
        <taxon>Pseudomonadati</taxon>
        <taxon>Campylobacterota</taxon>
        <taxon>Epsilonproteobacteria</taxon>
        <taxon>Campylobacterales</taxon>
        <taxon>Arcobacteraceae</taxon>
        <taxon>Halarcobacter</taxon>
    </lineage>
</organism>
<gene>
    <name evidence="2" type="ORF">CP965_13745</name>
</gene>
<dbReference type="Proteomes" id="UP000289718">
    <property type="component" value="Unassembled WGS sequence"/>
</dbReference>
<proteinExistence type="predicted"/>
<keyword evidence="1" id="KW-1133">Transmembrane helix</keyword>
<evidence type="ECO:0000313" key="3">
    <source>
        <dbReference type="Proteomes" id="UP000289718"/>
    </source>
</evidence>
<keyword evidence="1" id="KW-0812">Transmembrane</keyword>
<comment type="caution">
    <text evidence="2">The sequence shown here is derived from an EMBL/GenBank/DDBJ whole genome shotgun (WGS) entry which is preliminary data.</text>
</comment>
<reference evidence="2 3" key="1">
    <citation type="submission" date="2017-09" db="EMBL/GenBank/DDBJ databases">
        <title>Genomics of the genus Arcobacter.</title>
        <authorList>
            <person name="Perez-Cataluna A."/>
            <person name="Figueras M.J."/>
            <person name="Salas-Masso N."/>
        </authorList>
    </citation>
    <scope>NUCLEOTIDE SEQUENCE [LARGE SCALE GENOMIC DNA]</scope>
    <source>
        <strain evidence="2 3">F156-34</strain>
    </source>
</reference>
<dbReference type="PANTHER" id="PTHR34219">
    <property type="entry name" value="IRON-REGULATED INNER MEMBRANE PROTEIN-RELATED"/>
    <property type="match status" value="1"/>
</dbReference>
<feature type="transmembrane region" description="Helical" evidence="1">
    <location>
        <begin position="480"/>
        <end position="501"/>
    </location>
</feature>
<feature type="transmembrane region" description="Helical" evidence="1">
    <location>
        <begin position="142"/>
        <end position="165"/>
    </location>
</feature>
<feature type="transmembrane region" description="Helical" evidence="1">
    <location>
        <begin position="450"/>
        <end position="468"/>
    </location>
</feature>
<feature type="transmembrane region" description="Helical" evidence="1">
    <location>
        <begin position="348"/>
        <end position="369"/>
    </location>
</feature>
<keyword evidence="1" id="KW-0472">Membrane</keyword>
<name>A0A4Q1ASE8_9BACT</name>
<dbReference type="AlphaFoldDB" id="A0A4Q1ASE8"/>
<dbReference type="RefSeq" id="WP_129062681.1">
    <property type="nucleotide sequence ID" value="NZ_NXIE01000008.1"/>
</dbReference>
<feature type="transmembrane region" description="Helical" evidence="1">
    <location>
        <begin position="389"/>
        <end position="407"/>
    </location>
</feature>
<dbReference type="InterPro" id="IPR005625">
    <property type="entry name" value="PepSY-ass_TM"/>
</dbReference>
<dbReference type="EMBL" id="NXIE01000008">
    <property type="protein sequence ID" value="RXK11492.1"/>
    <property type="molecule type" value="Genomic_DNA"/>
</dbReference>
<dbReference type="PANTHER" id="PTHR34219:SF3">
    <property type="entry name" value="BLL7967 PROTEIN"/>
    <property type="match status" value="1"/>
</dbReference>
<feature type="transmembrane region" description="Helical" evidence="1">
    <location>
        <begin position="185"/>
        <end position="207"/>
    </location>
</feature>